<proteinExistence type="predicted"/>
<sequence length="68" mass="7967">MSSTRQTAEHAHVIIKKGWINIKIPVSSLVPGRQSSKIDWHVLDKARGLWKHRRLDGLAFQRRIRAEW</sequence>
<protein>
    <submittedName>
        <fullName evidence="1">Uncharacterized protein</fullName>
    </submittedName>
</protein>
<organism evidence="1 2">
    <name type="scientific">candidate division TA06 bacterium</name>
    <dbReference type="NCBI Taxonomy" id="2250710"/>
    <lineage>
        <taxon>Bacteria</taxon>
        <taxon>Bacteria division TA06</taxon>
    </lineage>
</organism>
<comment type="caution">
    <text evidence="1">The sequence shown here is derived from an EMBL/GenBank/DDBJ whole genome shotgun (WGS) entry which is preliminary data.</text>
</comment>
<evidence type="ECO:0000313" key="1">
    <source>
        <dbReference type="EMBL" id="MBI4727461.1"/>
    </source>
</evidence>
<gene>
    <name evidence="1" type="ORF">HY768_09650</name>
</gene>
<dbReference type="AlphaFoldDB" id="A0A933MLG2"/>
<reference evidence="1" key="1">
    <citation type="submission" date="2020-07" db="EMBL/GenBank/DDBJ databases">
        <title>Huge and variable diversity of episymbiotic CPR bacteria and DPANN archaea in groundwater ecosystems.</title>
        <authorList>
            <person name="He C.Y."/>
            <person name="Keren R."/>
            <person name="Whittaker M."/>
            <person name="Farag I.F."/>
            <person name="Doudna J."/>
            <person name="Cate J.H.D."/>
            <person name="Banfield J.F."/>
        </authorList>
    </citation>
    <scope>NUCLEOTIDE SEQUENCE</scope>
    <source>
        <strain evidence="1">NC_groundwater_1520_Pr4_B-0.1um_53_5</strain>
    </source>
</reference>
<evidence type="ECO:0000313" key="2">
    <source>
        <dbReference type="Proteomes" id="UP000736328"/>
    </source>
</evidence>
<dbReference type="EMBL" id="JACQXR010000128">
    <property type="protein sequence ID" value="MBI4727461.1"/>
    <property type="molecule type" value="Genomic_DNA"/>
</dbReference>
<dbReference type="Proteomes" id="UP000736328">
    <property type="component" value="Unassembled WGS sequence"/>
</dbReference>
<accession>A0A933MLG2</accession>
<name>A0A933MLG2_UNCT6</name>